<evidence type="ECO:0000313" key="3">
    <source>
        <dbReference type="EMBL" id="KAI1865609.1"/>
    </source>
</evidence>
<dbReference type="EMBL" id="JAFIMR010000021">
    <property type="protein sequence ID" value="KAI1865609.1"/>
    <property type="molecule type" value="Genomic_DNA"/>
</dbReference>
<evidence type="ECO:0000256" key="1">
    <source>
        <dbReference type="SAM" id="SignalP"/>
    </source>
</evidence>
<name>A0A9Q0AIS9_9PEZI</name>
<dbReference type="AlphaFoldDB" id="A0A9Q0AIS9"/>
<protein>
    <submittedName>
        <fullName evidence="2">Uncharacterized protein</fullName>
    </submittedName>
</protein>
<keyword evidence="4" id="KW-1185">Reference proteome</keyword>
<comment type="caution">
    <text evidence="2">The sequence shown here is derived from an EMBL/GenBank/DDBJ whole genome shotgun (WGS) entry which is preliminary data.</text>
</comment>
<dbReference type="EMBL" id="JAFIMR010000070">
    <property type="protein sequence ID" value="KAI1850481.1"/>
    <property type="molecule type" value="Genomic_DNA"/>
</dbReference>
<feature type="chain" id="PRO_5040712161" evidence="1">
    <location>
        <begin position="24"/>
        <end position="136"/>
    </location>
</feature>
<gene>
    <name evidence="3" type="ORF">JX265_007932</name>
    <name evidence="2" type="ORF">JX265_013443</name>
</gene>
<accession>A0A9Q0AIS9</accession>
<feature type="signal peptide" evidence="1">
    <location>
        <begin position="1"/>
        <end position="23"/>
    </location>
</feature>
<dbReference type="Proteomes" id="UP000829685">
    <property type="component" value="Unassembled WGS sequence"/>
</dbReference>
<reference evidence="2" key="1">
    <citation type="submission" date="2021-03" db="EMBL/GenBank/DDBJ databases">
        <title>Revisited historic fungal species revealed as producer of novel bioactive compounds through whole genome sequencing and comparative genomics.</title>
        <authorList>
            <person name="Vignolle G.A."/>
            <person name="Hochenegger N."/>
            <person name="Mach R.L."/>
            <person name="Mach-Aigner A.R."/>
            <person name="Javad Rahimi M."/>
            <person name="Salim K.A."/>
            <person name="Chan C.M."/>
            <person name="Lim L.B.L."/>
            <person name="Cai F."/>
            <person name="Druzhinina I.S."/>
            <person name="U'Ren J.M."/>
            <person name="Derntl C."/>
        </authorList>
    </citation>
    <scope>NUCLEOTIDE SEQUENCE</scope>
    <source>
        <strain evidence="2">TUCIM 5799</strain>
    </source>
</reference>
<sequence>MHSTLFLMGTALIAAVLSAGSIAGNTSTDTVADANAWSIRLFEQDRCSGRLETDITGSGVSSGCRVVAPPSYISARPDFVNIGGDQKLEVRFYHSMDCSTNPIFSVSNGTDPHGCWTAAVGEGIWSYDVKEVAENA</sequence>
<proteinExistence type="predicted"/>
<evidence type="ECO:0000313" key="2">
    <source>
        <dbReference type="EMBL" id="KAI1850481.1"/>
    </source>
</evidence>
<organism evidence="2 4">
    <name type="scientific">Neoarthrinium moseri</name>
    <dbReference type="NCBI Taxonomy" id="1658444"/>
    <lineage>
        <taxon>Eukaryota</taxon>
        <taxon>Fungi</taxon>
        <taxon>Dikarya</taxon>
        <taxon>Ascomycota</taxon>
        <taxon>Pezizomycotina</taxon>
        <taxon>Sordariomycetes</taxon>
        <taxon>Xylariomycetidae</taxon>
        <taxon>Amphisphaeriales</taxon>
        <taxon>Apiosporaceae</taxon>
        <taxon>Neoarthrinium</taxon>
    </lineage>
</organism>
<keyword evidence="1" id="KW-0732">Signal</keyword>
<evidence type="ECO:0000313" key="4">
    <source>
        <dbReference type="Proteomes" id="UP000829685"/>
    </source>
</evidence>